<evidence type="ECO:0000256" key="5">
    <source>
        <dbReference type="ARBA" id="ARBA00034031"/>
    </source>
</evidence>
<proteinExistence type="inferred from homology"/>
<comment type="similarity">
    <text evidence="1">Belongs to the tRNA-intron endonuclease family.</text>
</comment>
<evidence type="ECO:0000259" key="7">
    <source>
        <dbReference type="Pfam" id="PF26577"/>
    </source>
</evidence>
<dbReference type="GO" id="GO:0000213">
    <property type="term" value="F:tRNA-intron lyase activity"/>
    <property type="evidence" value="ECO:0007669"/>
    <property type="project" value="UniProtKB-EC"/>
</dbReference>
<dbReference type="EMBL" id="ML002809">
    <property type="protein sequence ID" value="RKP35699.1"/>
    <property type="molecule type" value="Genomic_DNA"/>
</dbReference>
<evidence type="ECO:0000256" key="1">
    <source>
        <dbReference type="ARBA" id="ARBA00008078"/>
    </source>
</evidence>
<dbReference type="InterPro" id="IPR036167">
    <property type="entry name" value="tRNA_intron_Endo_cat-like_sf"/>
</dbReference>
<dbReference type="Pfam" id="PF26577">
    <property type="entry name" value="TSEN34_N"/>
    <property type="match status" value="1"/>
</dbReference>
<dbReference type="EC" id="4.6.1.16" evidence="2"/>
<dbReference type="Gene3D" id="3.40.1350.10">
    <property type="match status" value="1"/>
</dbReference>
<evidence type="ECO:0000259" key="6">
    <source>
        <dbReference type="Pfam" id="PF01974"/>
    </source>
</evidence>
<dbReference type="InterPro" id="IPR011856">
    <property type="entry name" value="tRNA_endonuc-like_dom_sf"/>
</dbReference>
<feature type="domain" description="tRNA intron endonuclease catalytic" evidence="6">
    <location>
        <begin position="115"/>
        <end position="189"/>
    </location>
</feature>
<gene>
    <name evidence="8" type="ORF">BJ085DRAFT_36332</name>
</gene>
<dbReference type="GO" id="GO:0005634">
    <property type="term" value="C:nucleus"/>
    <property type="evidence" value="ECO:0007669"/>
    <property type="project" value="UniProtKB-ARBA"/>
</dbReference>
<accession>A0A4V1J4I7</accession>
<dbReference type="PANTHER" id="PTHR13070">
    <property type="entry name" value="TRNA-SPLICING ENDONUCLEASE SUBUNIT SEN34-RELATED"/>
    <property type="match status" value="1"/>
</dbReference>
<organism evidence="8 9">
    <name type="scientific">Dimargaris cristalligena</name>
    <dbReference type="NCBI Taxonomy" id="215637"/>
    <lineage>
        <taxon>Eukaryota</taxon>
        <taxon>Fungi</taxon>
        <taxon>Fungi incertae sedis</taxon>
        <taxon>Zoopagomycota</taxon>
        <taxon>Kickxellomycotina</taxon>
        <taxon>Dimargaritomycetes</taxon>
        <taxon>Dimargaritales</taxon>
        <taxon>Dimargaritaceae</taxon>
        <taxon>Dimargaris</taxon>
    </lineage>
</organism>
<sequence>MAELDDYIASPPTVATKCDIVHCGQVGLVWNEKDVETLKTKYRMVGSHISNVTEQAMSNNGCSLPWILSAEEVTLLLQIDAIQLVSGFEEEDALIEGDSEDFSWNYPTTPLETMRFRLFEDLWRRGYYLTPGIKFGGEFLVYLGDPQTHHSRFITTLLESAEQTINPVQLVALSRLGTGVTKSRLLSVYSSLTQSFEYITVNWSSLS</sequence>
<dbReference type="GO" id="GO:0000379">
    <property type="term" value="P:tRNA-type intron splice site recognition and cleavage"/>
    <property type="evidence" value="ECO:0007669"/>
    <property type="project" value="TreeGrafter"/>
</dbReference>
<dbReference type="CDD" id="cd22363">
    <property type="entry name" value="tRNA-intron_lyase_C"/>
    <property type="match status" value="1"/>
</dbReference>
<keyword evidence="3" id="KW-0819">tRNA processing</keyword>
<dbReference type="GO" id="GO:0003676">
    <property type="term" value="F:nucleic acid binding"/>
    <property type="evidence" value="ECO:0007669"/>
    <property type="project" value="InterPro"/>
</dbReference>
<protein>
    <recommendedName>
        <fullName evidence="2">tRNA-intron lyase</fullName>
        <ecNumber evidence="2">4.6.1.16</ecNumber>
    </recommendedName>
</protein>
<evidence type="ECO:0000256" key="4">
    <source>
        <dbReference type="ARBA" id="ARBA00023239"/>
    </source>
</evidence>
<dbReference type="AlphaFoldDB" id="A0A4V1J4I7"/>
<evidence type="ECO:0000313" key="9">
    <source>
        <dbReference type="Proteomes" id="UP000268162"/>
    </source>
</evidence>
<dbReference type="Pfam" id="PF01974">
    <property type="entry name" value="tRNA_int_endo"/>
    <property type="match status" value="1"/>
</dbReference>
<dbReference type="PANTHER" id="PTHR13070:SF0">
    <property type="entry name" value="TRNA-SPLICING ENDONUCLEASE SUBUNIT SEN34"/>
    <property type="match status" value="1"/>
</dbReference>
<reference evidence="9" key="1">
    <citation type="journal article" date="2018" name="Nat. Microbiol.">
        <title>Leveraging single-cell genomics to expand the fungal tree of life.</title>
        <authorList>
            <person name="Ahrendt S.R."/>
            <person name="Quandt C.A."/>
            <person name="Ciobanu D."/>
            <person name="Clum A."/>
            <person name="Salamov A."/>
            <person name="Andreopoulos B."/>
            <person name="Cheng J.F."/>
            <person name="Woyke T."/>
            <person name="Pelin A."/>
            <person name="Henrissat B."/>
            <person name="Reynolds N.K."/>
            <person name="Benny G.L."/>
            <person name="Smith M.E."/>
            <person name="James T.Y."/>
            <person name="Grigoriev I.V."/>
        </authorList>
    </citation>
    <scope>NUCLEOTIDE SEQUENCE [LARGE SCALE GENOMIC DNA]</scope>
    <source>
        <strain evidence="9">RSA 468</strain>
    </source>
</reference>
<dbReference type="SUPFAM" id="SSF53032">
    <property type="entry name" value="tRNA-intron endonuclease catalytic domain-like"/>
    <property type="match status" value="1"/>
</dbReference>
<evidence type="ECO:0000256" key="3">
    <source>
        <dbReference type="ARBA" id="ARBA00022694"/>
    </source>
</evidence>
<dbReference type="InterPro" id="IPR006677">
    <property type="entry name" value="tRNA_intron_Endonuc_cat-like"/>
</dbReference>
<keyword evidence="9" id="KW-1185">Reference proteome</keyword>
<feature type="domain" description="TSEN34 N-terminal" evidence="7">
    <location>
        <begin position="20"/>
        <end position="86"/>
    </location>
</feature>
<comment type="catalytic activity">
    <reaction evidence="5">
        <text>pretRNA = a 3'-half-tRNA molecule with a 5'-OH end + a 5'-half-tRNA molecule with a 2',3'-cyclic phosphate end + an intron with a 2',3'-cyclic phosphate and a 5'-hydroxyl terminus.</text>
        <dbReference type="EC" id="4.6.1.16"/>
    </reaction>
</comment>
<evidence type="ECO:0000313" key="8">
    <source>
        <dbReference type="EMBL" id="RKP35699.1"/>
    </source>
</evidence>
<dbReference type="InterPro" id="IPR059049">
    <property type="entry name" value="TSEN34_N"/>
</dbReference>
<evidence type="ECO:0000256" key="2">
    <source>
        <dbReference type="ARBA" id="ARBA00012573"/>
    </source>
</evidence>
<dbReference type="Proteomes" id="UP000268162">
    <property type="component" value="Unassembled WGS sequence"/>
</dbReference>
<dbReference type="STRING" id="215637.A0A4V1J4I7"/>
<name>A0A4V1J4I7_9FUNG</name>
<keyword evidence="4" id="KW-0456">Lyase</keyword>